<evidence type="ECO:0000313" key="2">
    <source>
        <dbReference type="EMBL" id="TVX83303.1"/>
    </source>
</evidence>
<dbReference type="Pfam" id="PF01844">
    <property type="entry name" value="HNH"/>
    <property type="match status" value="1"/>
</dbReference>
<keyword evidence="2" id="KW-0255">Endonuclease</keyword>
<dbReference type="InterPro" id="IPR052892">
    <property type="entry name" value="NA-targeting_endonuclease"/>
</dbReference>
<reference evidence="2 3" key="1">
    <citation type="submission" date="2019-07" db="EMBL/GenBank/DDBJ databases">
        <title>Genome assembly of Bacillus simplex strain GGC-P6A.</title>
        <authorList>
            <person name="Jennings M.E."/>
            <person name="Barton H.A."/>
        </authorList>
    </citation>
    <scope>NUCLEOTIDE SEQUENCE [LARGE SCALE GENOMIC DNA]</scope>
    <source>
        <strain evidence="2 3">GGC-P6A</strain>
    </source>
</reference>
<proteinExistence type="predicted"/>
<dbReference type="RefSeq" id="WP_144477893.1">
    <property type="nucleotide sequence ID" value="NZ_VNKI01000002.1"/>
</dbReference>
<dbReference type="PANTHER" id="PTHR33877">
    <property type="entry name" value="SLL1193 PROTEIN"/>
    <property type="match status" value="1"/>
</dbReference>
<dbReference type="GO" id="GO:0004519">
    <property type="term" value="F:endonuclease activity"/>
    <property type="evidence" value="ECO:0007669"/>
    <property type="project" value="UniProtKB-KW"/>
</dbReference>
<accession>A0A8B5Y3K2</accession>
<dbReference type="CDD" id="cd00085">
    <property type="entry name" value="HNHc"/>
    <property type="match status" value="1"/>
</dbReference>
<organism evidence="2 3">
    <name type="scientific">Peribacillus simplex</name>
    <dbReference type="NCBI Taxonomy" id="1478"/>
    <lineage>
        <taxon>Bacteria</taxon>
        <taxon>Bacillati</taxon>
        <taxon>Bacillota</taxon>
        <taxon>Bacilli</taxon>
        <taxon>Bacillales</taxon>
        <taxon>Bacillaceae</taxon>
        <taxon>Peribacillus</taxon>
    </lineage>
</organism>
<sequence>MLGGFCKLYKTCSICGRLKYFTKFASNGRDKSRRKSYCHECKYFKRKGSKDIFNVQILEKSSIAVAVKTKLKKRVFYSVPYEDAARMVTDRTAGIVNSSLIHQFNIREIVLGRDGYICKYCGGAGNTIDHVIPRCRGGRTTLSNCVCACKVCNKEKGSLSVSEFQIKRRKTNI</sequence>
<keyword evidence="2" id="KW-0378">Hydrolase</keyword>
<dbReference type="AlphaFoldDB" id="A0A8B5Y3K2"/>
<dbReference type="InterPro" id="IPR003615">
    <property type="entry name" value="HNH_nuc"/>
</dbReference>
<dbReference type="GO" id="GO:0003676">
    <property type="term" value="F:nucleic acid binding"/>
    <property type="evidence" value="ECO:0007669"/>
    <property type="project" value="InterPro"/>
</dbReference>
<dbReference type="Proteomes" id="UP000317770">
    <property type="component" value="Unassembled WGS sequence"/>
</dbReference>
<dbReference type="PANTHER" id="PTHR33877:SF2">
    <property type="entry name" value="OS07G0170200 PROTEIN"/>
    <property type="match status" value="1"/>
</dbReference>
<dbReference type="GO" id="GO:0008270">
    <property type="term" value="F:zinc ion binding"/>
    <property type="evidence" value="ECO:0007669"/>
    <property type="project" value="InterPro"/>
</dbReference>
<protein>
    <submittedName>
        <fullName evidence="2">HNH endonuclease</fullName>
    </submittedName>
</protein>
<keyword evidence="2" id="KW-0540">Nuclease</keyword>
<dbReference type="Gene3D" id="1.10.30.50">
    <property type="match status" value="1"/>
</dbReference>
<comment type="caution">
    <text evidence="2">The sequence shown here is derived from an EMBL/GenBank/DDBJ whole genome shotgun (WGS) entry which is preliminary data.</text>
</comment>
<gene>
    <name evidence="2" type="ORF">FQP34_07030</name>
</gene>
<name>A0A8B5Y3K2_9BACI</name>
<evidence type="ECO:0000259" key="1">
    <source>
        <dbReference type="SMART" id="SM00507"/>
    </source>
</evidence>
<dbReference type="EMBL" id="VNKI01000002">
    <property type="protein sequence ID" value="TVX83303.1"/>
    <property type="molecule type" value="Genomic_DNA"/>
</dbReference>
<dbReference type="InterPro" id="IPR002711">
    <property type="entry name" value="HNH"/>
</dbReference>
<evidence type="ECO:0000313" key="3">
    <source>
        <dbReference type="Proteomes" id="UP000317770"/>
    </source>
</evidence>
<dbReference type="SMART" id="SM00507">
    <property type="entry name" value="HNHc"/>
    <property type="match status" value="1"/>
</dbReference>
<feature type="domain" description="HNH nuclease" evidence="1">
    <location>
        <begin position="105"/>
        <end position="154"/>
    </location>
</feature>